<dbReference type="Proteomes" id="UP000287865">
    <property type="component" value="Unassembled WGS sequence"/>
</dbReference>
<evidence type="ECO:0000313" key="5">
    <source>
        <dbReference type="Proteomes" id="UP000287865"/>
    </source>
</evidence>
<keyword evidence="5" id="KW-1185">Reference proteome</keyword>
<comment type="caution">
    <text evidence="2">The sequence shown here is derived from an EMBL/GenBank/DDBJ whole genome shotgun (WGS) entry which is preliminary data.</text>
</comment>
<feature type="signal peptide" evidence="1">
    <location>
        <begin position="1"/>
        <end position="31"/>
    </location>
</feature>
<dbReference type="Proteomes" id="UP000249203">
    <property type="component" value="Unassembled WGS sequence"/>
</dbReference>
<sequence>MLTPMLTNRTSWLRTFTVAFTVLVLNACVSAQPPVDQSRFSEPYTRSVLILPPANQTTAAQASELYYTSLAVPLTRAGFYVFPSLLTQRIMQNEGIIDGAQLDNVDLALFRQMFGADMVLRTRVTRWDTSYVVITGSVTVSVEYELVSTHSGNILWEYSGSITENTGSQNTSLLGALLETALNTAQQDYIPIARELNRTAFARVPIGPYHPRYLTEEEFAARLAAWREENQR</sequence>
<name>A0A327X1N8_9GAMM</name>
<protein>
    <recommendedName>
        <fullName evidence="6">Lipoprotein</fullName>
    </recommendedName>
</protein>
<organism evidence="2 4">
    <name type="scientific">Aliidiomarina maris</name>
    <dbReference type="NCBI Taxonomy" id="531312"/>
    <lineage>
        <taxon>Bacteria</taxon>
        <taxon>Pseudomonadati</taxon>
        <taxon>Pseudomonadota</taxon>
        <taxon>Gammaproteobacteria</taxon>
        <taxon>Alteromonadales</taxon>
        <taxon>Idiomarinaceae</taxon>
        <taxon>Aliidiomarina</taxon>
    </lineage>
</organism>
<dbReference type="OrthoDB" id="1014694at2"/>
<evidence type="ECO:0000313" key="3">
    <source>
        <dbReference type="EMBL" id="RUO27715.1"/>
    </source>
</evidence>
<reference evidence="3 5" key="1">
    <citation type="journal article" date="2018" name="Front. Microbiol.">
        <title>Genome-Based Analysis Reveals the Taxonomy and Diversity of the Family Idiomarinaceae.</title>
        <authorList>
            <person name="Liu Y."/>
            <person name="Lai Q."/>
            <person name="Shao Z."/>
        </authorList>
    </citation>
    <scope>NUCLEOTIDE SEQUENCE [LARGE SCALE GENOMIC DNA]</scope>
    <source>
        <strain evidence="3 5">CF12-14</strain>
    </source>
</reference>
<feature type="chain" id="PRO_5016254025" description="Lipoprotein" evidence="1">
    <location>
        <begin position="32"/>
        <end position="232"/>
    </location>
</feature>
<dbReference type="AlphaFoldDB" id="A0A327X1N8"/>
<reference evidence="2 4" key="2">
    <citation type="submission" date="2018-06" db="EMBL/GenBank/DDBJ databases">
        <title>Genomic Encyclopedia of Type Strains, Phase III (KMG-III): the genomes of soil and plant-associated and newly described type strains.</title>
        <authorList>
            <person name="Whitman W."/>
        </authorList>
    </citation>
    <scope>NUCLEOTIDE SEQUENCE [LARGE SCALE GENOMIC DNA]</scope>
    <source>
        <strain evidence="2 4">CGMCC 1.15366</strain>
    </source>
</reference>
<dbReference type="Gene3D" id="3.40.50.10610">
    <property type="entry name" value="ABC-type transport auxiliary lipoprotein component"/>
    <property type="match status" value="1"/>
</dbReference>
<dbReference type="RefSeq" id="WP_111568745.1">
    <property type="nucleotide sequence ID" value="NZ_PIPK01000002.1"/>
</dbReference>
<dbReference type="EMBL" id="QLMD01000003">
    <property type="protein sequence ID" value="RAJ99128.1"/>
    <property type="molecule type" value="Genomic_DNA"/>
</dbReference>
<dbReference type="Pfam" id="PF05643">
    <property type="entry name" value="GNA1162-like"/>
    <property type="match status" value="1"/>
</dbReference>
<gene>
    <name evidence="2" type="ORF">B0I24_103122</name>
    <name evidence="3" type="ORF">CWE07_03635</name>
</gene>
<dbReference type="InterPro" id="IPR008517">
    <property type="entry name" value="GNA1162-like"/>
</dbReference>
<evidence type="ECO:0000313" key="2">
    <source>
        <dbReference type="EMBL" id="RAJ99128.1"/>
    </source>
</evidence>
<keyword evidence="1" id="KW-0732">Signal</keyword>
<accession>A0A327X1N8</accession>
<evidence type="ECO:0000313" key="4">
    <source>
        <dbReference type="Proteomes" id="UP000249203"/>
    </source>
</evidence>
<evidence type="ECO:0008006" key="6">
    <source>
        <dbReference type="Google" id="ProtNLM"/>
    </source>
</evidence>
<proteinExistence type="predicted"/>
<evidence type="ECO:0000256" key="1">
    <source>
        <dbReference type="SAM" id="SignalP"/>
    </source>
</evidence>
<dbReference type="EMBL" id="PIPK01000002">
    <property type="protein sequence ID" value="RUO27715.1"/>
    <property type="molecule type" value="Genomic_DNA"/>
</dbReference>